<evidence type="ECO:0000256" key="2">
    <source>
        <dbReference type="SAM" id="Phobius"/>
    </source>
</evidence>
<evidence type="ECO:0000313" key="3">
    <source>
        <dbReference type="EMBL" id="MFD2256201.1"/>
    </source>
</evidence>
<keyword evidence="4" id="KW-1185">Reference proteome</keyword>
<dbReference type="Proteomes" id="UP001597375">
    <property type="component" value="Unassembled WGS sequence"/>
</dbReference>
<keyword evidence="2" id="KW-0812">Transmembrane</keyword>
<dbReference type="RefSeq" id="WP_386819222.1">
    <property type="nucleotide sequence ID" value="NZ_JBHUIT010000003.1"/>
</dbReference>
<protein>
    <submittedName>
        <fullName evidence="3">Uncharacterized protein</fullName>
    </submittedName>
</protein>
<sequence>MDPSKTQSKSNSSPTRGYRRAYRTTREEAAEKTPKTALILPGSLFLLSVGIIGLFVSSYVKSSRGASTDTSGEFPATIHQAFAKEKPSAGDEEEVEIESLGMYAAEKLVSAALLARDEETLANYYRLGDRSTPASALAEFRKVREHEGKVSSIKWLGSRFVGETLVEEVHIRSATDGEPHERLAQIFQQPDGKWKIDFDSFVRHTSHSWEDILSHKTDKAMVRVLASKFNYYNGEFSDDSVWHSYKLLTPDTPDAVYAYVKAHTPQDIALRTIFSTAETSRNITLEISTSPDKDSSQFIISRVLAENWIVTDEIFDQSF</sequence>
<gene>
    <name evidence="3" type="ORF">ACFSSA_05910</name>
</gene>
<proteinExistence type="predicted"/>
<feature type="region of interest" description="Disordered" evidence="1">
    <location>
        <begin position="1"/>
        <end position="32"/>
    </location>
</feature>
<organism evidence="3 4">
    <name type="scientific">Luteolibacter algae</name>
    <dbReference type="NCBI Taxonomy" id="454151"/>
    <lineage>
        <taxon>Bacteria</taxon>
        <taxon>Pseudomonadati</taxon>
        <taxon>Verrucomicrobiota</taxon>
        <taxon>Verrucomicrobiia</taxon>
        <taxon>Verrucomicrobiales</taxon>
        <taxon>Verrucomicrobiaceae</taxon>
        <taxon>Luteolibacter</taxon>
    </lineage>
</organism>
<keyword evidence="2" id="KW-1133">Transmembrane helix</keyword>
<evidence type="ECO:0000313" key="4">
    <source>
        <dbReference type="Proteomes" id="UP001597375"/>
    </source>
</evidence>
<reference evidence="4" key="1">
    <citation type="journal article" date="2019" name="Int. J. Syst. Evol. Microbiol.">
        <title>The Global Catalogue of Microorganisms (GCM) 10K type strain sequencing project: providing services to taxonomists for standard genome sequencing and annotation.</title>
        <authorList>
            <consortium name="The Broad Institute Genomics Platform"/>
            <consortium name="The Broad Institute Genome Sequencing Center for Infectious Disease"/>
            <person name="Wu L."/>
            <person name="Ma J."/>
        </authorList>
    </citation>
    <scope>NUCLEOTIDE SEQUENCE [LARGE SCALE GENOMIC DNA]</scope>
    <source>
        <strain evidence="4">CGMCC 4.7106</strain>
    </source>
</reference>
<feature type="compositionally biased region" description="Polar residues" evidence="1">
    <location>
        <begin position="1"/>
        <end position="13"/>
    </location>
</feature>
<accession>A0ABW5D843</accession>
<comment type="caution">
    <text evidence="3">The sequence shown here is derived from an EMBL/GenBank/DDBJ whole genome shotgun (WGS) entry which is preliminary data.</text>
</comment>
<dbReference type="EMBL" id="JBHUIT010000003">
    <property type="protein sequence ID" value="MFD2256201.1"/>
    <property type="molecule type" value="Genomic_DNA"/>
</dbReference>
<evidence type="ECO:0000256" key="1">
    <source>
        <dbReference type="SAM" id="MobiDB-lite"/>
    </source>
</evidence>
<feature type="transmembrane region" description="Helical" evidence="2">
    <location>
        <begin position="38"/>
        <end position="60"/>
    </location>
</feature>
<name>A0ABW5D843_9BACT</name>
<keyword evidence="2" id="KW-0472">Membrane</keyword>